<dbReference type="EMBL" id="CM056743">
    <property type="protein sequence ID" value="KAJ8669250.1"/>
    <property type="molecule type" value="Genomic_DNA"/>
</dbReference>
<accession>A0ACC2NDK4</accession>
<dbReference type="Proteomes" id="UP001239111">
    <property type="component" value="Chromosome 3"/>
</dbReference>
<evidence type="ECO:0000313" key="2">
    <source>
        <dbReference type="Proteomes" id="UP001239111"/>
    </source>
</evidence>
<comment type="caution">
    <text evidence="1">The sequence shown here is derived from an EMBL/GenBank/DDBJ whole genome shotgun (WGS) entry which is preliminary data.</text>
</comment>
<sequence length="134" mass="16072">MKQDYKDIVHFETVFEDKIGFLIHHRAMYPRKEQLRHRSQEELSIQPKHFKIFMKFVEMKQFESFKYSLNGNFEDGKAFAHFMNLLEWTATSVLNFNGRRPTETGGVLVGDYESLQRRPMQILNISIRRTKRRG</sequence>
<keyword evidence="2" id="KW-1185">Reference proteome</keyword>
<proteinExistence type="predicted"/>
<protein>
    <submittedName>
        <fullName evidence="1">Uncharacterized protein</fullName>
    </submittedName>
</protein>
<name>A0ACC2NDK4_9HYME</name>
<reference evidence="1" key="1">
    <citation type="submission" date="2023-04" db="EMBL/GenBank/DDBJ databases">
        <title>A chromosome-level genome assembly of the parasitoid wasp Eretmocerus hayati.</title>
        <authorList>
            <person name="Zhong Y."/>
            <person name="Liu S."/>
            <person name="Liu Y."/>
        </authorList>
    </citation>
    <scope>NUCLEOTIDE SEQUENCE</scope>
    <source>
        <strain evidence="1">ZJU_SS_LIU_2023</strain>
    </source>
</reference>
<evidence type="ECO:0000313" key="1">
    <source>
        <dbReference type="EMBL" id="KAJ8669250.1"/>
    </source>
</evidence>
<gene>
    <name evidence="1" type="ORF">QAD02_000509</name>
</gene>
<organism evidence="1 2">
    <name type="scientific">Eretmocerus hayati</name>
    <dbReference type="NCBI Taxonomy" id="131215"/>
    <lineage>
        <taxon>Eukaryota</taxon>
        <taxon>Metazoa</taxon>
        <taxon>Ecdysozoa</taxon>
        <taxon>Arthropoda</taxon>
        <taxon>Hexapoda</taxon>
        <taxon>Insecta</taxon>
        <taxon>Pterygota</taxon>
        <taxon>Neoptera</taxon>
        <taxon>Endopterygota</taxon>
        <taxon>Hymenoptera</taxon>
        <taxon>Apocrita</taxon>
        <taxon>Proctotrupomorpha</taxon>
        <taxon>Chalcidoidea</taxon>
        <taxon>Aphelinidae</taxon>
        <taxon>Aphelininae</taxon>
        <taxon>Eretmocerus</taxon>
    </lineage>
</organism>